<dbReference type="InterPro" id="IPR002758">
    <property type="entry name" value="Cation_antiport_E"/>
</dbReference>
<comment type="subcellular location">
    <subcellularLocation>
        <location evidence="1">Cell membrane</location>
        <topology evidence="1">Multi-pass membrane protein</topology>
    </subcellularLocation>
</comment>
<keyword evidence="4 8" id="KW-0812">Transmembrane</keyword>
<dbReference type="EMBL" id="CP120206">
    <property type="protein sequence ID" value="WET44028.1"/>
    <property type="molecule type" value="Genomic_DNA"/>
</dbReference>
<evidence type="ECO:0000313" key="9">
    <source>
        <dbReference type="EMBL" id="WET44028.1"/>
    </source>
</evidence>
<accession>A0AB38XVS4</accession>
<feature type="compositionally biased region" description="Basic and acidic residues" evidence="7">
    <location>
        <begin position="171"/>
        <end position="180"/>
    </location>
</feature>
<dbReference type="Proteomes" id="UP001220238">
    <property type="component" value="Chromosome"/>
</dbReference>
<dbReference type="AlphaFoldDB" id="A0AB38XVS4"/>
<keyword evidence="6 8" id="KW-0472">Membrane</keyword>
<evidence type="ECO:0000313" key="10">
    <source>
        <dbReference type="Proteomes" id="UP001220238"/>
    </source>
</evidence>
<organism evidence="9 10">
    <name type="scientific">Corynebacterium amycolatum</name>
    <dbReference type="NCBI Taxonomy" id="43765"/>
    <lineage>
        <taxon>Bacteria</taxon>
        <taxon>Bacillati</taxon>
        <taxon>Actinomycetota</taxon>
        <taxon>Actinomycetes</taxon>
        <taxon>Mycobacteriales</taxon>
        <taxon>Corynebacteriaceae</taxon>
        <taxon>Corynebacterium</taxon>
    </lineage>
</organism>
<dbReference type="GeneID" id="92768168"/>
<protein>
    <submittedName>
        <fullName evidence="9">Na+/H+ antiporter subunit E</fullName>
    </submittedName>
</protein>
<evidence type="ECO:0000256" key="5">
    <source>
        <dbReference type="ARBA" id="ARBA00022989"/>
    </source>
</evidence>
<feature type="transmembrane region" description="Helical" evidence="8">
    <location>
        <begin position="12"/>
        <end position="31"/>
    </location>
</feature>
<dbReference type="PANTHER" id="PTHR34584:SF1">
    <property type="entry name" value="NA(+)_H(+) ANTIPORTER SUBUNIT E1"/>
    <property type="match status" value="1"/>
</dbReference>
<dbReference type="GO" id="GO:0008324">
    <property type="term" value="F:monoatomic cation transmembrane transporter activity"/>
    <property type="evidence" value="ECO:0007669"/>
    <property type="project" value="InterPro"/>
</dbReference>
<dbReference type="GO" id="GO:0005886">
    <property type="term" value="C:plasma membrane"/>
    <property type="evidence" value="ECO:0007669"/>
    <property type="project" value="UniProtKB-SubCell"/>
</dbReference>
<dbReference type="Pfam" id="PF01899">
    <property type="entry name" value="MNHE"/>
    <property type="match status" value="1"/>
</dbReference>
<dbReference type="RefSeq" id="WP_052155546.1">
    <property type="nucleotide sequence ID" value="NZ_CP046975.1"/>
</dbReference>
<comment type="similarity">
    <text evidence="2">Belongs to the CPA3 antiporters (TC 2.A.63) subunit E family.</text>
</comment>
<feature type="compositionally biased region" description="Basic and acidic residues" evidence="7">
    <location>
        <begin position="194"/>
        <end position="211"/>
    </location>
</feature>
<evidence type="ECO:0000256" key="4">
    <source>
        <dbReference type="ARBA" id="ARBA00022692"/>
    </source>
</evidence>
<evidence type="ECO:0000256" key="2">
    <source>
        <dbReference type="ARBA" id="ARBA00006228"/>
    </source>
</evidence>
<keyword evidence="5 8" id="KW-1133">Transmembrane helix</keyword>
<evidence type="ECO:0000256" key="3">
    <source>
        <dbReference type="ARBA" id="ARBA00022475"/>
    </source>
</evidence>
<keyword evidence="3" id="KW-1003">Cell membrane</keyword>
<evidence type="ECO:0000256" key="7">
    <source>
        <dbReference type="SAM" id="MobiDB-lite"/>
    </source>
</evidence>
<evidence type="ECO:0000256" key="1">
    <source>
        <dbReference type="ARBA" id="ARBA00004651"/>
    </source>
</evidence>
<evidence type="ECO:0000256" key="6">
    <source>
        <dbReference type="ARBA" id="ARBA00023136"/>
    </source>
</evidence>
<dbReference type="PANTHER" id="PTHR34584">
    <property type="entry name" value="NA(+)/H(+) ANTIPORTER SUBUNIT E1"/>
    <property type="match status" value="1"/>
</dbReference>
<feature type="region of interest" description="Disordered" evidence="7">
    <location>
        <begin position="171"/>
        <end position="217"/>
    </location>
</feature>
<dbReference type="NCBIfam" id="NF006521">
    <property type="entry name" value="PRK08965.1-5"/>
    <property type="match status" value="1"/>
</dbReference>
<sequence length="217" mass="23761">MSKARAKVAAKRPPRISILLFLFTVIIWVMLWGEVTFANVLSGILVATLLNLAMPIPPSSALDINFGGMVRLFGSWTIDFVKASISVAWLAIRRDDPPPTAIIKVPMRTNDDISLTTAMALINLQPGGIIVDIDKRKKTLTMHLLDASSTGKVAEQINQLTRIERRVIRAFENRDVHEQPTKPGSGEEQPSSAKSREQGETSSEKGEKGAVDEPGSF</sequence>
<proteinExistence type="inferred from homology"/>
<name>A0AB38XVS4_CORAY</name>
<reference evidence="9" key="1">
    <citation type="submission" date="2023-03" db="EMBL/GenBank/DDBJ databases">
        <title>Corynebacterium amycolatum SB-1.</title>
        <authorList>
            <person name="Jo H."/>
        </authorList>
    </citation>
    <scope>NUCLEOTIDE SEQUENCE</scope>
    <source>
        <strain evidence="9">SB-1</strain>
    </source>
</reference>
<gene>
    <name evidence="9" type="ORF">P2W56_00790</name>
</gene>
<evidence type="ECO:0000256" key="8">
    <source>
        <dbReference type="SAM" id="Phobius"/>
    </source>
</evidence>